<dbReference type="AlphaFoldDB" id="A0A1I2J0Z4"/>
<dbReference type="EMBL" id="FOMX01000111">
    <property type="protein sequence ID" value="SFF48144.1"/>
    <property type="molecule type" value="Genomic_DNA"/>
</dbReference>
<sequence length="88" mass="9836">MMFRRSRKGARRFIVAGRPHPVALRPVLATNSTDATIAHAELEVVLVEFEPPPQPIHLVYPSARLVSAKVRAFVDLVLETCDWSFVAL</sequence>
<proteinExistence type="predicted"/>
<dbReference type="RefSeq" id="WP_096331910.1">
    <property type="nucleotide sequence ID" value="NZ_FOMX01000111.1"/>
</dbReference>
<evidence type="ECO:0000313" key="2">
    <source>
        <dbReference type="Proteomes" id="UP000199400"/>
    </source>
</evidence>
<accession>A0A1I2J0Z4</accession>
<keyword evidence="2" id="KW-1185">Reference proteome</keyword>
<dbReference type="Gene3D" id="3.40.190.290">
    <property type="match status" value="1"/>
</dbReference>
<dbReference type="SUPFAM" id="SSF53850">
    <property type="entry name" value="Periplasmic binding protein-like II"/>
    <property type="match status" value="1"/>
</dbReference>
<protein>
    <submittedName>
        <fullName evidence="1">LysR substrate binding domain-containing protein</fullName>
    </submittedName>
</protein>
<organism evidence="1 2">
    <name type="scientific">Nannocystis exedens</name>
    <dbReference type="NCBI Taxonomy" id="54"/>
    <lineage>
        <taxon>Bacteria</taxon>
        <taxon>Pseudomonadati</taxon>
        <taxon>Myxococcota</taxon>
        <taxon>Polyangia</taxon>
        <taxon>Nannocystales</taxon>
        <taxon>Nannocystaceae</taxon>
        <taxon>Nannocystis</taxon>
    </lineage>
</organism>
<dbReference type="Proteomes" id="UP000199400">
    <property type="component" value="Unassembled WGS sequence"/>
</dbReference>
<name>A0A1I2J0Z4_9BACT</name>
<evidence type="ECO:0000313" key="1">
    <source>
        <dbReference type="EMBL" id="SFF48144.1"/>
    </source>
</evidence>
<reference evidence="2" key="1">
    <citation type="submission" date="2016-10" db="EMBL/GenBank/DDBJ databases">
        <authorList>
            <person name="Varghese N."/>
            <person name="Submissions S."/>
        </authorList>
    </citation>
    <scope>NUCLEOTIDE SEQUENCE [LARGE SCALE GENOMIC DNA]</scope>
    <source>
        <strain evidence="2">ATCC 25963</strain>
    </source>
</reference>
<gene>
    <name evidence="1" type="ORF">SAMN02745121_09126</name>
</gene>